<reference evidence="3 4" key="1">
    <citation type="submission" date="2019-02" db="EMBL/GenBank/DDBJ databases">
        <title>Deep-cultivation of Planctomycetes and their phenomic and genomic characterization uncovers novel biology.</title>
        <authorList>
            <person name="Wiegand S."/>
            <person name="Jogler M."/>
            <person name="Boedeker C."/>
            <person name="Pinto D."/>
            <person name="Vollmers J."/>
            <person name="Rivas-Marin E."/>
            <person name="Kohn T."/>
            <person name="Peeters S.H."/>
            <person name="Heuer A."/>
            <person name="Rast P."/>
            <person name="Oberbeckmann S."/>
            <person name="Bunk B."/>
            <person name="Jeske O."/>
            <person name="Meyerdierks A."/>
            <person name="Storesund J.E."/>
            <person name="Kallscheuer N."/>
            <person name="Luecker S."/>
            <person name="Lage O.M."/>
            <person name="Pohl T."/>
            <person name="Merkel B.J."/>
            <person name="Hornburger P."/>
            <person name="Mueller R.-W."/>
            <person name="Bruemmer F."/>
            <person name="Labrenz M."/>
            <person name="Spormann A.M."/>
            <person name="Op Den Camp H."/>
            <person name="Overmann J."/>
            <person name="Amann R."/>
            <person name="Jetten M.S.M."/>
            <person name="Mascher T."/>
            <person name="Medema M.H."/>
            <person name="Devos D.P."/>
            <person name="Kaster A.-K."/>
            <person name="Ovreas L."/>
            <person name="Rohde M."/>
            <person name="Galperin M.Y."/>
            <person name="Jogler C."/>
        </authorList>
    </citation>
    <scope>NUCLEOTIDE SEQUENCE [LARGE SCALE GENOMIC DNA]</scope>
    <source>
        <strain evidence="3 4">CA85</strain>
    </source>
</reference>
<feature type="transmembrane region" description="Helical" evidence="2">
    <location>
        <begin position="172"/>
        <end position="192"/>
    </location>
</feature>
<keyword evidence="2" id="KW-0472">Membrane</keyword>
<protein>
    <submittedName>
        <fullName evidence="3">Uncharacterized protein</fullName>
    </submittedName>
</protein>
<proteinExistence type="predicted"/>
<feature type="transmembrane region" description="Helical" evidence="2">
    <location>
        <begin position="130"/>
        <end position="151"/>
    </location>
</feature>
<accession>A0A5C5YH83</accession>
<feature type="region of interest" description="Disordered" evidence="1">
    <location>
        <begin position="44"/>
        <end position="71"/>
    </location>
</feature>
<comment type="caution">
    <text evidence="3">The sequence shown here is derived from an EMBL/GenBank/DDBJ whole genome shotgun (WGS) entry which is preliminary data.</text>
</comment>
<evidence type="ECO:0000313" key="3">
    <source>
        <dbReference type="EMBL" id="TWT73991.1"/>
    </source>
</evidence>
<name>A0A5C5YH83_9BACT</name>
<keyword evidence="2" id="KW-0812">Transmembrane</keyword>
<dbReference type="AlphaFoldDB" id="A0A5C5YH83"/>
<dbReference type="Proteomes" id="UP000318053">
    <property type="component" value="Unassembled WGS sequence"/>
</dbReference>
<sequence length="428" mass="45578">MNKSALAMQDQPKTRCPRCRIVMRPRKQASGAKCTNCHSLLPPAPPPIAPTEQSGETLREETPPPDASLIRTQPRETTFAPRVRSRLGLFSFIGRYFKATRWPVWFWTPVGLLIAALISILKPAVAGVNLYQIAFASFAFGCVAFAVFALARSYDFVFRKVRTIPRRPRSKIAKLAYGGVIVSFYLAGLAVIESYAGPRGFLASRFPKLGAFQSQMLGESQSLPADPVSSPSIPSNEVTVKSPTRTTPENAALRSKPRIQEQATERANAVDANRTTTASPVTTVTSTPAPPSKAPLNPKPVRSWMNSTGNSDEMVAADTPREIPEPGGGYSAKFSPNDRGAVISSGSSIDDEPDANGGRSAGPQLTHASEIEAAIGLDGESIASKLTSHEGQPISFEPGGTFSEPLIVPLGTKIHGGAKAVVQPGGAF</sequence>
<keyword evidence="2" id="KW-1133">Transmembrane helix</keyword>
<feature type="region of interest" description="Disordered" evidence="1">
    <location>
        <begin position="220"/>
        <end position="301"/>
    </location>
</feature>
<feature type="compositionally biased region" description="Low complexity" evidence="1">
    <location>
        <begin position="275"/>
        <end position="287"/>
    </location>
</feature>
<feature type="transmembrane region" description="Helical" evidence="2">
    <location>
        <begin position="104"/>
        <end position="124"/>
    </location>
</feature>
<dbReference type="EMBL" id="SJPK01000002">
    <property type="protein sequence ID" value="TWT73991.1"/>
    <property type="molecule type" value="Genomic_DNA"/>
</dbReference>
<feature type="region of interest" description="Disordered" evidence="1">
    <location>
        <begin position="324"/>
        <end position="363"/>
    </location>
</feature>
<organism evidence="3 4">
    <name type="scientific">Allorhodopirellula solitaria</name>
    <dbReference type="NCBI Taxonomy" id="2527987"/>
    <lineage>
        <taxon>Bacteria</taxon>
        <taxon>Pseudomonadati</taxon>
        <taxon>Planctomycetota</taxon>
        <taxon>Planctomycetia</taxon>
        <taxon>Pirellulales</taxon>
        <taxon>Pirellulaceae</taxon>
        <taxon>Allorhodopirellula</taxon>
    </lineage>
</organism>
<evidence type="ECO:0000256" key="2">
    <source>
        <dbReference type="SAM" id="Phobius"/>
    </source>
</evidence>
<keyword evidence="4" id="KW-1185">Reference proteome</keyword>
<evidence type="ECO:0000256" key="1">
    <source>
        <dbReference type="SAM" id="MobiDB-lite"/>
    </source>
</evidence>
<feature type="compositionally biased region" description="Polar residues" evidence="1">
    <location>
        <begin position="220"/>
        <end position="249"/>
    </location>
</feature>
<evidence type="ECO:0000313" key="4">
    <source>
        <dbReference type="Proteomes" id="UP000318053"/>
    </source>
</evidence>
<gene>
    <name evidence="3" type="ORF">CA85_08740</name>
</gene>